<dbReference type="UniPathway" id="UPA00115">
    <property type="reaction ID" value="UER00410"/>
</dbReference>
<evidence type="ECO:0000313" key="9">
    <source>
        <dbReference type="EMBL" id="KAG2510409.1"/>
    </source>
</evidence>
<feature type="domain" description="6-phosphogluconate dehydrogenase C-terminal" evidence="7">
    <location>
        <begin position="243"/>
        <end position="533"/>
    </location>
</feature>
<dbReference type="Pfam" id="PF03446">
    <property type="entry name" value="NAD_binding_2"/>
    <property type="match status" value="1"/>
</dbReference>
<dbReference type="FunFam" id="3.40.50.720:FF:000007">
    <property type="entry name" value="6-phosphogluconate dehydrogenase, decarboxylating"/>
    <property type="match status" value="1"/>
</dbReference>
<dbReference type="NCBIfam" id="TIGR00873">
    <property type="entry name" value="gnd"/>
    <property type="match status" value="1"/>
</dbReference>
<evidence type="ECO:0000256" key="1">
    <source>
        <dbReference type="ARBA" id="ARBA00004874"/>
    </source>
</evidence>
<dbReference type="SUPFAM" id="SSF51735">
    <property type="entry name" value="NAD(P)-binding Rossmann-fold domains"/>
    <property type="match status" value="1"/>
</dbReference>
<gene>
    <name evidence="10" type="ORF">BBI17_009104</name>
    <name evidence="11" type="ORF">BBO99_00009089</name>
    <name evidence="8" type="ORF">JM16_008955</name>
    <name evidence="9" type="ORF">JM18_008975</name>
</gene>
<dbReference type="Proteomes" id="UP000792063">
    <property type="component" value="Unassembled WGS sequence"/>
</dbReference>
<dbReference type="Proteomes" id="UP000285883">
    <property type="component" value="Unassembled WGS sequence"/>
</dbReference>
<keyword evidence="6" id="KW-0521">NADP</keyword>
<evidence type="ECO:0000313" key="11">
    <source>
        <dbReference type="EMBL" id="RLN74121.1"/>
    </source>
</evidence>
<comment type="similarity">
    <text evidence="2 6">Belongs to the 6-phosphogluconate dehydrogenase family.</text>
</comment>
<dbReference type="NCBIfam" id="NF006765">
    <property type="entry name" value="PRK09287.1"/>
    <property type="match status" value="1"/>
</dbReference>
<name>A0A3R7GX62_9STRA</name>
<keyword evidence="3 6" id="KW-0560">Oxidoreductase</keyword>
<comment type="pathway">
    <text evidence="1 6">Carbohydrate degradation; pentose phosphate pathway; D-ribulose 5-phosphate from D-glucose 6-phosphate (oxidative stage): step 3/3.</text>
</comment>
<evidence type="ECO:0000259" key="7">
    <source>
        <dbReference type="SMART" id="SM01350"/>
    </source>
</evidence>
<proteinExistence type="inferred from homology"/>
<dbReference type="GO" id="GO:0050661">
    <property type="term" value="F:NADP binding"/>
    <property type="evidence" value="ECO:0007669"/>
    <property type="project" value="InterPro"/>
</dbReference>
<dbReference type="InterPro" id="IPR006114">
    <property type="entry name" value="6PGDH_C"/>
</dbReference>
<reference evidence="8" key="3">
    <citation type="submission" date="2020-06" db="EMBL/GenBank/DDBJ databases">
        <authorList>
            <person name="Studholme D.J."/>
        </authorList>
    </citation>
    <scope>NUCLEOTIDE SEQUENCE</scope>
    <source>
        <strain evidence="8">NZFS 2646</strain>
        <strain evidence="9">NZFS 3630</strain>
    </source>
</reference>
<dbReference type="Pfam" id="PF00393">
    <property type="entry name" value="6PGD"/>
    <property type="match status" value="1"/>
</dbReference>
<evidence type="ECO:0000313" key="13">
    <source>
        <dbReference type="Proteomes" id="UP000285883"/>
    </source>
</evidence>
<dbReference type="EMBL" id="MBDN02000609">
    <property type="protein sequence ID" value="RLN74121.1"/>
    <property type="molecule type" value="Genomic_DNA"/>
</dbReference>
<keyword evidence="12" id="KW-1185">Reference proteome</keyword>
<dbReference type="InterPro" id="IPR036291">
    <property type="entry name" value="NAD(P)-bd_dom_sf"/>
</dbReference>
<dbReference type="EMBL" id="MAYM02000094">
    <property type="protein sequence ID" value="RLN46091.1"/>
    <property type="molecule type" value="Genomic_DNA"/>
</dbReference>
<dbReference type="EMBL" id="JPWV03000601">
    <property type="protein sequence ID" value="KAG2507430.1"/>
    <property type="molecule type" value="Genomic_DNA"/>
</dbReference>
<evidence type="ECO:0000313" key="12">
    <source>
        <dbReference type="Proteomes" id="UP000285624"/>
    </source>
</evidence>
<dbReference type="InterPro" id="IPR006115">
    <property type="entry name" value="6PGDH_NADP-bd"/>
</dbReference>
<protein>
    <recommendedName>
        <fullName evidence="6">6-phosphogluconate dehydrogenase, decarboxylating</fullName>
        <ecNumber evidence="6">1.1.1.44</ecNumber>
    </recommendedName>
</protein>
<comment type="caution">
    <text evidence="10">The sequence shown here is derived from an EMBL/GenBank/DDBJ whole genome shotgun (WGS) entry which is preliminary data.</text>
</comment>
<evidence type="ECO:0000256" key="4">
    <source>
        <dbReference type="ARBA" id="ARBA00023064"/>
    </source>
</evidence>
<dbReference type="EC" id="1.1.1.44" evidence="6"/>
<evidence type="ECO:0000256" key="5">
    <source>
        <dbReference type="ARBA" id="ARBA00023126"/>
    </source>
</evidence>
<dbReference type="Gene3D" id="1.20.5.320">
    <property type="entry name" value="6-Phosphogluconate Dehydrogenase, domain 3"/>
    <property type="match status" value="1"/>
</dbReference>
<dbReference type="AlphaFoldDB" id="A0A3R7GX62"/>
<accession>A0A3R7GX62</accession>
<dbReference type="GO" id="GO:0019521">
    <property type="term" value="P:D-gluconate metabolic process"/>
    <property type="evidence" value="ECO:0007669"/>
    <property type="project" value="UniProtKB-KW"/>
</dbReference>
<dbReference type="GO" id="GO:0004616">
    <property type="term" value="F:phosphogluconate dehydrogenase (decarboxylating) activity"/>
    <property type="evidence" value="ECO:0007669"/>
    <property type="project" value="UniProtKB-EC"/>
</dbReference>
<evidence type="ECO:0000313" key="8">
    <source>
        <dbReference type="EMBL" id="KAG2507430.1"/>
    </source>
</evidence>
<dbReference type="InterPro" id="IPR008927">
    <property type="entry name" value="6-PGluconate_DH-like_C_sf"/>
</dbReference>
<dbReference type="FunFam" id="1.10.1040.10:FF:000002">
    <property type="entry name" value="6-phosphogluconate dehydrogenase, decarboxylating"/>
    <property type="match status" value="1"/>
</dbReference>
<evidence type="ECO:0000256" key="2">
    <source>
        <dbReference type="ARBA" id="ARBA00008419"/>
    </source>
</evidence>
<dbReference type="PANTHER" id="PTHR11811">
    <property type="entry name" value="6-PHOSPHOGLUCONATE DEHYDROGENASE"/>
    <property type="match status" value="1"/>
</dbReference>
<sequence length="550" mass="60544">MFSKRRLQVRGISPLETVRQNLWKHMGVKIFPLLHRSFLNLRSTSQSSSSNNTRFSHFIHTMADLSDIGLYGLAVMGQNFALNMASHGFRVSVANRSPEKVDATVQRAKDEGNLPLVGYKDMGEFVASLARPRKVVILVVAGKPVDLTIKALAEHMEAGDIIVDGGNEWFPNSVRRAAELEPKGIHFVGMGVSGGEEGARNGPSLMPGGPKEAFDALEPIITKCAAQVDDGACTTYLGPIGSGNYVKMVHNGIEYGDMQLIAEAYDILKIAGGLTNDELAQVFDEWNKSELESFLIEITAQIFAKKDDLESDGYVVDKILDKTGMKGTGRWTVQEAAERSIAAPTITASLDSRYLSARKEERVFASKILSGPSEIPAVDKQQLIDDVRQALYASKICSYAQGLNLIREAGVQMGWNVDLGECARIWKGGCIIRAKFLDRIKSAYTKDASLISLLVDPDFAAELQARQYSWRRVVSLAVASGIPTPSFSASLNYYDSFRRERLPANLTQAQRDFFGGHTYERTDREGLFHCAWSSAHHSIGDVSERIRGNL</sequence>
<dbReference type="Gene3D" id="3.40.50.720">
    <property type="entry name" value="NAD(P)-binding Rossmann-like Domain"/>
    <property type="match status" value="1"/>
</dbReference>
<keyword evidence="4 6" id="KW-0311">Gluconate utilization</keyword>
<evidence type="ECO:0000313" key="10">
    <source>
        <dbReference type="EMBL" id="RLN46091.1"/>
    </source>
</evidence>
<comment type="catalytic activity">
    <reaction evidence="6">
        <text>6-phospho-D-gluconate + NADP(+) = D-ribulose 5-phosphate + CO2 + NADPH</text>
        <dbReference type="Rhea" id="RHEA:10116"/>
        <dbReference type="ChEBI" id="CHEBI:16526"/>
        <dbReference type="ChEBI" id="CHEBI:57783"/>
        <dbReference type="ChEBI" id="CHEBI:58121"/>
        <dbReference type="ChEBI" id="CHEBI:58349"/>
        <dbReference type="ChEBI" id="CHEBI:58759"/>
        <dbReference type="EC" id="1.1.1.44"/>
    </reaction>
</comment>
<keyword evidence="5 6" id="KW-0570">Pentose shunt</keyword>
<dbReference type="InterPro" id="IPR013328">
    <property type="entry name" value="6PGD_dom2"/>
</dbReference>
<dbReference type="Proteomes" id="UP000785171">
    <property type="component" value="Unassembled WGS sequence"/>
</dbReference>
<dbReference type="InterPro" id="IPR006183">
    <property type="entry name" value="Pgluconate_DH"/>
</dbReference>
<dbReference type="GO" id="GO:0006098">
    <property type="term" value="P:pentose-phosphate shunt"/>
    <property type="evidence" value="ECO:0007669"/>
    <property type="project" value="UniProtKB-UniPathway"/>
</dbReference>
<reference evidence="12 13" key="2">
    <citation type="submission" date="2018-07" db="EMBL/GenBank/DDBJ databases">
        <title>Genome sequencing of oomycete isolates from Chile give support for New Zealand origin for Phytophthora kernoviae and make available the first Nothophytophthora sp. genome.</title>
        <authorList>
            <person name="Studholme D.J."/>
            <person name="Sanfuentes E."/>
            <person name="Panda P."/>
            <person name="Hill R."/>
            <person name="Sambles C."/>
            <person name="Grant M."/>
            <person name="Williams N.M."/>
            <person name="Mcdougal R.L."/>
        </authorList>
    </citation>
    <scope>NUCLEOTIDE SEQUENCE [LARGE SCALE GENOMIC DNA]</scope>
    <source>
        <strain evidence="10">Chile2</strain>
        <strain evidence="11">Chile4</strain>
    </source>
</reference>
<dbReference type="EMBL" id="JPWU03000618">
    <property type="protein sequence ID" value="KAG2510409.1"/>
    <property type="molecule type" value="Genomic_DNA"/>
</dbReference>
<dbReference type="SUPFAM" id="SSF48179">
    <property type="entry name" value="6-phosphogluconate dehydrogenase C-terminal domain-like"/>
    <property type="match status" value="1"/>
</dbReference>
<dbReference type="Gene3D" id="1.10.1040.10">
    <property type="entry name" value="N-(1-d-carboxylethyl)-l-norvaline Dehydrogenase, domain 2"/>
    <property type="match status" value="1"/>
</dbReference>
<organism evidence="10 13">
    <name type="scientific">Phytophthora kernoviae</name>
    <dbReference type="NCBI Taxonomy" id="325452"/>
    <lineage>
        <taxon>Eukaryota</taxon>
        <taxon>Sar</taxon>
        <taxon>Stramenopiles</taxon>
        <taxon>Oomycota</taxon>
        <taxon>Peronosporomycetes</taxon>
        <taxon>Peronosporales</taxon>
        <taxon>Peronosporaceae</taxon>
        <taxon>Phytophthora</taxon>
    </lineage>
</organism>
<evidence type="ECO:0000256" key="6">
    <source>
        <dbReference type="RuleBase" id="RU000485"/>
    </source>
</evidence>
<dbReference type="FunFam" id="1.20.5.320:FF:000001">
    <property type="entry name" value="6-phosphogluconate dehydrogenase, decarboxylating"/>
    <property type="match status" value="1"/>
</dbReference>
<dbReference type="PRINTS" id="PR00076">
    <property type="entry name" value="6PGDHDRGNASE"/>
</dbReference>
<dbReference type="InterPro" id="IPR006113">
    <property type="entry name" value="6PGDH_Gnd/GntZ"/>
</dbReference>
<dbReference type="STRING" id="325452.A0A3R7GX62"/>
<reference evidence="8" key="1">
    <citation type="journal article" date="2015" name="Genom Data">
        <title>Genome sequences of six Phytophthora species associated with forests in New Zealand.</title>
        <authorList>
            <person name="Studholme D.J."/>
            <person name="McDougal R.L."/>
            <person name="Sambles C."/>
            <person name="Hansen E."/>
            <person name="Hardy G."/>
            <person name="Grant M."/>
            <person name="Ganley R.J."/>
            <person name="Williams N.M."/>
        </authorList>
    </citation>
    <scope>NUCLEOTIDE SEQUENCE</scope>
    <source>
        <strain evidence="8">NZFS 2646</strain>
        <strain evidence="9">NZFS 3630</strain>
    </source>
</reference>
<dbReference type="Proteomes" id="UP000285624">
    <property type="component" value="Unassembled WGS sequence"/>
</dbReference>
<dbReference type="SMART" id="SM01350">
    <property type="entry name" value="6PGD"/>
    <property type="match status" value="1"/>
</dbReference>
<evidence type="ECO:0000256" key="3">
    <source>
        <dbReference type="ARBA" id="ARBA00023002"/>
    </source>
</evidence>